<accession>A0ABX7QBI9</accession>
<reference evidence="3 4" key="1">
    <citation type="submission" date="2021-03" db="EMBL/GenBank/DDBJ databases">
        <title>Flavobacterium kribbensis sp. nov, an endophytic bacteria, isolated from soybean.</title>
        <authorList>
            <person name="Lee J."/>
            <person name="Seo J."/>
        </authorList>
    </citation>
    <scope>NUCLEOTIDE SEQUENCE [LARGE SCALE GENOMIC DNA]</scope>
    <source>
        <strain evidence="3 4">BB8</strain>
    </source>
</reference>
<evidence type="ECO:0000313" key="3">
    <source>
        <dbReference type="EMBL" id="QSW87963.1"/>
    </source>
</evidence>
<proteinExistence type="predicted"/>
<gene>
    <name evidence="3" type="ORF">J0383_17015</name>
</gene>
<dbReference type="Proteomes" id="UP000663440">
    <property type="component" value="Chromosome"/>
</dbReference>
<feature type="signal peptide" evidence="1">
    <location>
        <begin position="1"/>
        <end position="19"/>
    </location>
</feature>
<evidence type="ECO:0000259" key="2">
    <source>
        <dbReference type="Pfam" id="PF13648"/>
    </source>
</evidence>
<keyword evidence="4" id="KW-1185">Reference proteome</keyword>
<dbReference type="EMBL" id="CP071448">
    <property type="protein sequence ID" value="QSW87963.1"/>
    <property type="molecule type" value="Genomic_DNA"/>
</dbReference>
<keyword evidence="1" id="KW-0732">Signal</keyword>
<feature type="domain" description="Lipocalin-like" evidence="2">
    <location>
        <begin position="33"/>
        <end position="124"/>
    </location>
</feature>
<dbReference type="RefSeq" id="WP_207295172.1">
    <property type="nucleotide sequence ID" value="NZ_CP071448.1"/>
</dbReference>
<feature type="chain" id="PRO_5045698359" evidence="1">
    <location>
        <begin position="20"/>
        <end position="137"/>
    </location>
</feature>
<evidence type="ECO:0000313" key="4">
    <source>
        <dbReference type="Proteomes" id="UP000663440"/>
    </source>
</evidence>
<name>A0ABX7QBI9_9FLAO</name>
<evidence type="ECO:0000256" key="1">
    <source>
        <dbReference type="SAM" id="SignalP"/>
    </source>
</evidence>
<dbReference type="Pfam" id="PF13648">
    <property type="entry name" value="Lipocalin_4"/>
    <property type="match status" value="1"/>
</dbReference>
<organism evidence="3 4">
    <name type="scientific">Flavobacterium endoglycinae</name>
    <dbReference type="NCBI Taxonomy" id="2816357"/>
    <lineage>
        <taxon>Bacteria</taxon>
        <taxon>Pseudomonadati</taxon>
        <taxon>Bacteroidota</taxon>
        <taxon>Flavobacteriia</taxon>
        <taxon>Flavobacteriales</taxon>
        <taxon>Flavobacteriaceae</taxon>
        <taxon>Flavobacterium</taxon>
    </lineage>
</organism>
<protein>
    <submittedName>
        <fullName evidence="3">Lipocalin family protein</fullName>
    </submittedName>
</protein>
<dbReference type="PROSITE" id="PS51257">
    <property type="entry name" value="PROKAR_LIPOPROTEIN"/>
    <property type="match status" value="1"/>
</dbReference>
<sequence>MKIKSILLGLLSISFFAVSCSNDDNEGETIVPLQGKYNLSKTGTIVNGQEVLVDAPQNESGCSRDYLELKLSNVAVIGDYDGDNCALTETTGTYVRSHNDLTITIGNASSVSDIMNLTNKELKIKDKTTGIITVYTR</sequence>
<dbReference type="InterPro" id="IPR024311">
    <property type="entry name" value="Lipocalin-like"/>
</dbReference>